<feature type="coiled-coil region" evidence="1">
    <location>
        <begin position="39"/>
        <end position="77"/>
    </location>
</feature>
<gene>
    <name evidence="2" type="ORF">MSSAC_1869</name>
</gene>
<keyword evidence="1" id="KW-0175">Coiled coil</keyword>
<evidence type="ECO:0000313" key="3">
    <source>
        <dbReference type="Proteomes" id="UP000033123"/>
    </source>
</evidence>
<dbReference type="InterPro" id="IPR043733">
    <property type="entry name" value="DUF5677"/>
</dbReference>
<evidence type="ECO:0000313" key="2">
    <source>
        <dbReference type="EMBL" id="AKB36459.1"/>
    </source>
</evidence>
<dbReference type="KEGG" id="msj:MSSAC_1869"/>
<dbReference type="PATRIC" id="fig|1434118.4.peg.2380"/>
<dbReference type="Pfam" id="PF18928">
    <property type="entry name" value="DUF5677"/>
    <property type="match status" value="1"/>
</dbReference>
<organism evidence="2 3">
    <name type="scientific">Methanosarcina siciliae C2J</name>
    <dbReference type="NCBI Taxonomy" id="1434118"/>
    <lineage>
        <taxon>Archaea</taxon>
        <taxon>Methanobacteriati</taxon>
        <taxon>Methanobacteriota</taxon>
        <taxon>Stenosarchaea group</taxon>
        <taxon>Methanomicrobia</taxon>
        <taxon>Methanosarcinales</taxon>
        <taxon>Methanosarcinaceae</taxon>
        <taxon>Methanosarcina</taxon>
    </lineage>
</organism>
<evidence type="ECO:0000256" key="1">
    <source>
        <dbReference type="SAM" id="Coils"/>
    </source>
</evidence>
<accession>A0A0E3PPH1</accession>
<dbReference type="STRING" id="1434118.MSSAC_1869"/>
<dbReference type="EMBL" id="CP009508">
    <property type="protein sequence ID" value="AKB36459.1"/>
    <property type="molecule type" value="Genomic_DNA"/>
</dbReference>
<proteinExistence type="predicted"/>
<reference evidence="2 3" key="1">
    <citation type="submission" date="2014-07" db="EMBL/GenBank/DDBJ databases">
        <title>Methanogenic archaea and the global carbon cycle.</title>
        <authorList>
            <person name="Henriksen J.R."/>
            <person name="Luke J."/>
            <person name="Reinhart S."/>
            <person name="Benedict M.N."/>
            <person name="Youngblut N.D."/>
            <person name="Metcalf M.E."/>
            <person name="Whitaker R.J."/>
            <person name="Metcalf W.W."/>
        </authorList>
    </citation>
    <scope>NUCLEOTIDE SEQUENCE [LARGE SCALE GENOMIC DNA]</scope>
    <source>
        <strain evidence="2 3">C2J</strain>
    </source>
</reference>
<name>A0A0E3PPH1_9EURY</name>
<sequence>MSRCLELKIWTNFIGNVFMEDQEENEKTKKYENENTENSEEIREVLAQLREKIENAAEILQKNNEESEAFKKRLNELWKDPFDLLELFLMLSTEAGAKFNRENRPIASEQNDYVFEALTRLHAKACLIGQEIITLMRNGYAAGAFARWRSLHEIAVISLFINKHGNSTAERYLCYDVIESYRALRDYIDHPDLYKRHSEILGYVPYPYDEITKIEDLRNKLCNQFDNIGKNYGWAAEALGDKSPDFHKIEKDVGLDHLRSFYNMSNHSIHAGPKGTFFNMGLSDQVEGHVLLAGPSNFGMADPGSCMTISLNQVNAALLTTNPNVKTLVFMEAMKYLIDEINRQLIEIHESFDDNKR</sequence>
<protein>
    <submittedName>
        <fullName evidence="2">Uncharacterized protein</fullName>
    </submittedName>
</protein>
<dbReference type="AlphaFoldDB" id="A0A0E3PPH1"/>
<dbReference type="HOGENOM" id="CLU_052788_0_0_2"/>
<dbReference type="Proteomes" id="UP000033123">
    <property type="component" value="Chromosome"/>
</dbReference>